<keyword evidence="2" id="KW-1185">Reference proteome</keyword>
<accession>A0A7S7NPU0</accession>
<dbReference type="RefSeq" id="WP_194449242.1">
    <property type="nucleotide sequence ID" value="NZ_CP063849.1"/>
</dbReference>
<gene>
    <name evidence="1" type="ORF">IRI77_33280</name>
</gene>
<evidence type="ECO:0000313" key="2">
    <source>
        <dbReference type="Proteomes" id="UP000593892"/>
    </source>
</evidence>
<protein>
    <submittedName>
        <fullName evidence="1">Uncharacterized protein</fullName>
    </submittedName>
</protein>
<reference evidence="1 2" key="1">
    <citation type="submission" date="2020-10" db="EMBL/GenBank/DDBJ databases">
        <title>Complete genome sequence of Paludibaculum fermentans P105T, a facultatively anaerobic acidobacterium capable of dissimilatory Fe(III) reduction.</title>
        <authorList>
            <person name="Dedysh S.N."/>
            <person name="Beletsky A.V."/>
            <person name="Kulichevskaya I.S."/>
            <person name="Mardanov A.V."/>
            <person name="Ravin N.V."/>
        </authorList>
    </citation>
    <scope>NUCLEOTIDE SEQUENCE [LARGE SCALE GENOMIC DNA]</scope>
    <source>
        <strain evidence="1 2">P105</strain>
    </source>
</reference>
<evidence type="ECO:0000313" key="1">
    <source>
        <dbReference type="EMBL" id="QOY87575.1"/>
    </source>
</evidence>
<name>A0A7S7NPU0_PALFE</name>
<proteinExistence type="predicted"/>
<dbReference type="KEGG" id="pfer:IRI77_33280"/>
<dbReference type="EMBL" id="CP063849">
    <property type="protein sequence ID" value="QOY87575.1"/>
    <property type="molecule type" value="Genomic_DNA"/>
</dbReference>
<dbReference type="AlphaFoldDB" id="A0A7S7NPU0"/>
<organism evidence="1 2">
    <name type="scientific">Paludibaculum fermentans</name>
    <dbReference type="NCBI Taxonomy" id="1473598"/>
    <lineage>
        <taxon>Bacteria</taxon>
        <taxon>Pseudomonadati</taxon>
        <taxon>Acidobacteriota</taxon>
        <taxon>Terriglobia</taxon>
        <taxon>Bryobacterales</taxon>
        <taxon>Bryobacteraceae</taxon>
        <taxon>Paludibaculum</taxon>
    </lineage>
</organism>
<sequence>MATVAQITANQANAKHSTGPVTIEGKARAAQNARRHGFTAQHLTITLEDRASFTALEASLRLDTRPANCLEEEIFHRILTHTWNLRRIESFECLILAETDPLAETDSHGAQLEHYARYRRDLERGLYRAIKELSKLQTERAALAQQHPDVVKAVRENVPLAEVTRLTSNTDELFFYEGYGRPRRAFEHLTTGIETNHPDNQDPLADLQPIRIPRNEANPAVEEGLPADFYKVPKH</sequence>
<dbReference type="Proteomes" id="UP000593892">
    <property type="component" value="Chromosome"/>
</dbReference>